<accession>A0AAD7UK58</accession>
<dbReference type="Proteomes" id="UP001230188">
    <property type="component" value="Unassembled WGS sequence"/>
</dbReference>
<reference evidence="1" key="1">
    <citation type="submission" date="2023-01" db="EMBL/GenBank/DDBJ databases">
        <title>Metagenome sequencing of chrysophaentin producing Chrysophaeum taylorii.</title>
        <authorList>
            <person name="Davison J."/>
            <person name="Bewley C."/>
        </authorList>
    </citation>
    <scope>NUCLEOTIDE SEQUENCE</scope>
    <source>
        <strain evidence="1">NIES-1699</strain>
    </source>
</reference>
<dbReference type="InterPro" id="IPR036188">
    <property type="entry name" value="FAD/NAD-bd_sf"/>
</dbReference>
<dbReference type="GO" id="GO:0016116">
    <property type="term" value="P:carotenoid metabolic process"/>
    <property type="evidence" value="ECO:0007669"/>
    <property type="project" value="InterPro"/>
</dbReference>
<dbReference type="PANTHER" id="PTHR46313">
    <property type="match status" value="1"/>
</dbReference>
<dbReference type="PANTHER" id="PTHR46313:SF3">
    <property type="entry name" value="PROLYCOPENE ISOMERASE, CHLOROPLASTIC"/>
    <property type="match status" value="1"/>
</dbReference>
<proteinExistence type="predicted"/>
<keyword evidence="2" id="KW-1185">Reference proteome</keyword>
<dbReference type="SUPFAM" id="SSF51905">
    <property type="entry name" value="FAD/NAD(P)-binding domain"/>
    <property type="match status" value="1"/>
</dbReference>
<dbReference type="Gene3D" id="3.90.660.50">
    <property type="match status" value="1"/>
</dbReference>
<dbReference type="InterPro" id="IPR045892">
    <property type="entry name" value="CrtISO-like"/>
</dbReference>
<gene>
    <name evidence="1" type="ORF">CTAYLR_005742</name>
</gene>
<evidence type="ECO:0000313" key="2">
    <source>
        <dbReference type="Proteomes" id="UP001230188"/>
    </source>
</evidence>
<sequence length="500" mass="54517">MRGKTVPSSRLREGDAVFRFEAGPSLYSGLSPDASPNPLKHVFQMIGEEPEWITYDVWGAHLPEAPDGYELSIGAENLKEILRRYGGPTAVDDWERLSSKLRPLSKGVQGLPSVAVRNDAWIIATLCLKYPLAFLDVVRNARAILGPFDMVSRDSPFYVEDKFLRNYLDLIAFLLQGLPANSTLTAVMAYMVEDFYREGAAMDFPKGGSKGIVDALARGVEKWPGCSVRKSTAVNRVLVEGGRAVGVETARGTRLRARRAVVSNADLRATYDLVPRGVHEGFDEDRSLLDEITLCKSFMHVHLAFPADAVPADLPPQWTVCESWNDGEIDAPGVDGGVVVVSMPTKLDPDLAPPGYHVIHAYTAGNEPYDLWAPFENAEPNDPDYLALKELRAKPIFDAIEKRAPGLRQKAVVEQIASPLTHARFLRRHRGNYGPAIAAGNPAGLEFPPVTTPLPGYYRAGDSTTAGIGVPAVASSGAQCANAIISVFDQLRLNKAIRMN</sequence>
<protein>
    <submittedName>
        <fullName evidence="1">Uncharacterized protein</fullName>
    </submittedName>
</protein>
<dbReference type="EMBL" id="JAQMWT010000167">
    <property type="protein sequence ID" value="KAJ8608495.1"/>
    <property type="molecule type" value="Genomic_DNA"/>
</dbReference>
<evidence type="ECO:0000313" key="1">
    <source>
        <dbReference type="EMBL" id="KAJ8608495.1"/>
    </source>
</evidence>
<comment type="caution">
    <text evidence="1">The sequence shown here is derived from an EMBL/GenBank/DDBJ whole genome shotgun (WGS) entry which is preliminary data.</text>
</comment>
<organism evidence="1 2">
    <name type="scientific">Chrysophaeum taylorii</name>
    <dbReference type="NCBI Taxonomy" id="2483200"/>
    <lineage>
        <taxon>Eukaryota</taxon>
        <taxon>Sar</taxon>
        <taxon>Stramenopiles</taxon>
        <taxon>Ochrophyta</taxon>
        <taxon>Pelagophyceae</taxon>
        <taxon>Pelagomonadales</taxon>
        <taxon>Pelagomonadaceae</taxon>
        <taxon>Chrysophaeum</taxon>
    </lineage>
</organism>
<dbReference type="AlphaFoldDB" id="A0AAD7UK58"/>
<name>A0AAD7UK58_9STRA</name>
<dbReference type="Gene3D" id="3.50.50.60">
    <property type="entry name" value="FAD/NAD(P)-binding domain"/>
    <property type="match status" value="1"/>
</dbReference>